<organism evidence="1 2">
    <name type="scientific">Albugo candida</name>
    <dbReference type="NCBI Taxonomy" id="65357"/>
    <lineage>
        <taxon>Eukaryota</taxon>
        <taxon>Sar</taxon>
        <taxon>Stramenopiles</taxon>
        <taxon>Oomycota</taxon>
        <taxon>Peronosporomycetes</taxon>
        <taxon>Albuginales</taxon>
        <taxon>Albuginaceae</taxon>
        <taxon>Albugo</taxon>
    </lineage>
</organism>
<gene>
    <name evidence="1" type="ORF">BN9_073710</name>
</gene>
<evidence type="ECO:0000313" key="1">
    <source>
        <dbReference type="EMBL" id="CCI46442.1"/>
    </source>
</evidence>
<dbReference type="InParanoid" id="A0A024GIW9"/>
<dbReference type="Proteomes" id="UP000053237">
    <property type="component" value="Unassembled WGS sequence"/>
</dbReference>
<sequence>MSCPSCIQPKKLAAISEKAQLSALKRESKLKSVPRARIRSGSLNVCELNTQNCGIFASNAIIEPFAMMIKYFHTFVTQTTVSILSMTETQIVPLNTSIYAVIVDHVHILHANIAKYPILINLYIANWMLRFSRKEKDKNIKSQSRDKRTKDEIAFVSDGSHDVHLHTAAITMVAAIPYD</sequence>
<protein>
    <submittedName>
        <fullName evidence="1">Uncharacterized protein</fullName>
    </submittedName>
</protein>
<keyword evidence="2" id="KW-1185">Reference proteome</keyword>
<name>A0A024GIW9_9STRA</name>
<reference evidence="1 2" key="1">
    <citation type="submission" date="2012-05" db="EMBL/GenBank/DDBJ databases">
        <title>Recombination and specialization in a pathogen metapopulation.</title>
        <authorList>
            <person name="Gardiner A."/>
            <person name="Kemen E."/>
            <person name="Schultz-Larsen T."/>
            <person name="MacLean D."/>
            <person name="Van Oosterhout C."/>
            <person name="Jones J.D.G."/>
        </authorList>
    </citation>
    <scope>NUCLEOTIDE SEQUENCE [LARGE SCALE GENOMIC DNA]</scope>
    <source>
        <strain evidence="1 2">Ac Nc2</strain>
    </source>
</reference>
<comment type="caution">
    <text evidence="1">The sequence shown here is derived from an EMBL/GenBank/DDBJ whole genome shotgun (WGS) entry which is preliminary data.</text>
</comment>
<accession>A0A024GIW9</accession>
<dbReference type="EMBL" id="CAIX01000127">
    <property type="protein sequence ID" value="CCI46442.1"/>
    <property type="molecule type" value="Genomic_DNA"/>
</dbReference>
<proteinExistence type="predicted"/>
<evidence type="ECO:0000313" key="2">
    <source>
        <dbReference type="Proteomes" id="UP000053237"/>
    </source>
</evidence>
<dbReference type="AlphaFoldDB" id="A0A024GIW9"/>